<sequence>MAQLTKYIQRIVSGPKQRFKDPETDTDLDLSYISDNLIIMGYPTPANNYQAVFRNNQVHVRKLLESRHGRKWRIYNLCPCHENSYDPAYFYNQVVRYPFPDHHAPPLPLIQVAVSDMKRYLGEDKDNVVVIHCKAGKGRSGTMACCLLLTLNELPPPSRHVSKQSRHDASAHATPSPATDNASPSQSKPRPSLDHLDPKREASVVQKLVAPHVIPSPASSTSHLTTTDDTPSALQKAQDVIQLHTHRRMKTKEEKDVSKWRTGVSIPSQRRYIEYFARVLAKEIELKTHDIKINKVTVRLRENFGMIAKSIMGFTNTRLSLHFAKYRDDYVKALKDSTDDRPFRVVDDQWDSEKMVKRFSETEEYSIEESDDGIKTLTFTPGVTLASDREFRLRLVYGQVSIGWLWLIPSFHSFPLTLPNEQIDFTKGPLVGISIVDVKVELSEPLEPSKTSDFDDSKG</sequence>
<evidence type="ECO:0000256" key="2">
    <source>
        <dbReference type="ARBA" id="ARBA00022801"/>
    </source>
</evidence>
<evidence type="ECO:0000256" key="3">
    <source>
        <dbReference type="SAM" id="MobiDB-lite"/>
    </source>
</evidence>
<dbReference type="GO" id="GO:0043491">
    <property type="term" value="P:phosphatidylinositol 3-kinase/protein kinase B signal transduction"/>
    <property type="evidence" value="ECO:0007669"/>
    <property type="project" value="TreeGrafter"/>
</dbReference>
<dbReference type="InterPro" id="IPR000387">
    <property type="entry name" value="Tyr_Pase_dom"/>
</dbReference>
<dbReference type="GO" id="GO:0016314">
    <property type="term" value="F:phosphatidylinositol-3,4,5-trisphosphate 3-phosphatase activity"/>
    <property type="evidence" value="ECO:0007669"/>
    <property type="project" value="UniProtKB-EC"/>
</dbReference>
<dbReference type="InterPro" id="IPR029023">
    <property type="entry name" value="Tensin_phosphatase"/>
</dbReference>
<dbReference type="GO" id="GO:0005829">
    <property type="term" value="C:cytosol"/>
    <property type="evidence" value="ECO:0007669"/>
    <property type="project" value="TreeGrafter"/>
</dbReference>
<name>A0A4T0FWG4_9BASI</name>
<reference evidence="6 7" key="1">
    <citation type="submission" date="2019-03" db="EMBL/GenBank/DDBJ databases">
        <title>Sequencing 23 genomes of Wallemia ichthyophaga.</title>
        <authorList>
            <person name="Gostincar C."/>
        </authorList>
    </citation>
    <scope>NUCLEOTIDE SEQUENCE [LARGE SCALE GENOMIC DNA]</scope>
    <source>
        <strain evidence="6 7">EXF-5753</strain>
    </source>
</reference>
<keyword evidence="2" id="KW-0378">Hydrolase</keyword>
<dbReference type="Pfam" id="PF22784">
    <property type="entry name" value="PTP-SAK"/>
    <property type="match status" value="1"/>
</dbReference>
<proteinExistence type="predicted"/>
<evidence type="ECO:0000313" key="6">
    <source>
        <dbReference type="EMBL" id="TIA93129.1"/>
    </source>
</evidence>
<dbReference type="OrthoDB" id="5632at2759"/>
<dbReference type="PROSITE" id="PS50056">
    <property type="entry name" value="TYR_PHOSPHATASE_2"/>
    <property type="match status" value="1"/>
</dbReference>
<gene>
    <name evidence="6" type="ORF">E3P99_00265</name>
</gene>
<accession>A0A4T0FWG4</accession>
<comment type="caution">
    <text evidence="6">The sequence shown here is derived from an EMBL/GenBank/DDBJ whole genome shotgun (WGS) entry which is preliminary data.</text>
</comment>
<dbReference type="SUPFAM" id="SSF52799">
    <property type="entry name" value="(Phosphotyrosine protein) phosphatases II"/>
    <property type="match status" value="1"/>
</dbReference>
<feature type="domain" description="Tyrosine specific protein phosphatases" evidence="4">
    <location>
        <begin position="107"/>
        <end position="149"/>
    </location>
</feature>
<dbReference type="PANTHER" id="PTHR12305">
    <property type="entry name" value="PHOSPHATASE WITH HOMOLOGY TO TENSIN"/>
    <property type="match status" value="1"/>
</dbReference>
<organism evidence="6 7">
    <name type="scientific">Wallemia hederae</name>
    <dbReference type="NCBI Taxonomy" id="1540922"/>
    <lineage>
        <taxon>Eukaryota</taxon>
        <taxon>Fungi</taxon>
        <taxon>Dikarya</taxon>
        <taxon>Basidiomycota</taxon>
        <taxon>Wallemiomycotina</taxon>
        <taxon>Wallemiomycetes</taxon>
        <taxon>Wallemiales</taxon>
        <taxon>Wallemiaceae</taxon>
        <taxon>Wallemia</taxon>
    </lineage>
</organism>
<evidence type="ECO:0000259" key="4">
    <source>
        <dbReference type="PROSITE" id="PS50056"/>
    </source>
</evidence>
<dbReference type="GO" id="GO:0005886">
    <property type="term" value="C:plasma membrane"/>
    <property type="evidence" value="ECO:0007669"/>
    <property type="project" value="TreeGrafter"/>
</dbReference>
<dbReference type="GO" id="GO:0046856">
    <property type="term" value="P:phosphatidylinositol dephosphorylation"/>
    <property type="evidence" value="ECO:0007669"/>
    <property type="project" value="TreeGrafter"/>
</dbReference>
<dbReference type="InterPro" id="IPR057023">
    <property type="entry name" value="PTP-SAK"/>
</dbReference>
<dbReference type="GO" id="GO:0005634">
    <property type="term" value="C:nucleus"/>
    <property type="evidence" value="ECO:0007669"/>
    <property type="project" value="TreeGrafter"/>
</dbReference>
<dbReference type="Proteomes" id="UP000310189">
    <property type="component" value="Unassembled WGS sequence"/>
</dbReference>
<feature type="region of interest" description="Disordered" evidence="3">
    <location>
        <begin position="157"/>
        <end position="197"/>
    </location>
</feature>
<protein>
    <recommendedName>
        <fullName evidence="1">phosphatidylinositol-3,4,5-trisphosphate 3-phosphatase</fullName>
        <ecNumber evidence="1">3.1.3.67</ecNumber>
    </recommendedName>
</protein>
<evidence type="ECO:0000259" key="5">
    <source>
        <dbReference type="PROSITE" id="PS51181"/>
    </source>
</evidence>
<dbReference type="EC" id="3.1.3.67" evidence="1"/>
<feature type="compositionally biased region" description="Low complexity" evidence="3">
    <location>
        <begin position="219"/>
        <end position="232"/>
    </location>
</feature>
<dbReference type="PROSITE" id="PS00383">
    <property type="entry name" value="TYR_PHOSPHATASE_1"/>
    <property type="match status" value="1"/>
</dbReference>
<dbReference type="InterPro" id="IPR016130">
    <property type="entry name" value="Tyr_Pase_AS"/>
</dbReference>
<dbReference type="GO" id="GO:0051896">
    <property type="term" value="P:regulation of phosphatidylinositol 3-kinase/protein kinase B signal transduction"/>
    <property type="evidence" value="ECO:0007669"/>
    <property type="project" value="TreeGrafter"/>
</dbReference>
<evidence type="ECO:0000256" key="1">
    <source>
        <dbReference type="ARBA" id="ARBA00013015"/>
    </source>
</evidence>
<feature type="region of interest" description="Disordered" evidence="3">
    <location>
        <begin position="212"/>
        <end position="234"/>
    </location>
</feature>
<dbReference type="PROSITE" id="PS51181">
    <property type="entry name" value="PPASE_TENSIN"/>
    <property type="match status" value="1"/>
</dbReference>
<dbReference type="Gene3D" id="3.90.190.10">
    <property type="entry name" value="Protein tyrosine phosphatase superfamily"/>
    <property type="match status" value="1"/>
</dbReference>
<dbReference type="GO" id="GO:0004725">
    <property type="term" value="F:protein tyrosine phosphatase activity"/>
    <property type="evidence" value="ECO:0007669"/>
    <property type="project" value="TreeGrafter"/>
</dbReference>
<dbReference type="InterPro" id="IPR029021">
    <property type="entry name" value="Prot-tyrosine_phosphatase-like"/>
</dbReference>
<dbReference type="AlphaFoldDB" id="A0A4T0FWG4"/>
<dbReference type="PANTHER" id="PTHR12305:SF81">
    <property type="entry name" value="PHOSPHATIDYLINOSITOL 3,4,5-TRISPHOSPHATE 3-PHOSPHATASE AND DUAL-SPECIFICITY PROTEIN PHOSPHATASE PTEN"/>
    <property type="match status" value="1"/>
</dbReference>
<dbReference type="EMBL" id="SPNW01000003">
    <property type="protein sequence ID" value="TIA93129.1"/>
    <property type="molecule type" value="Genomic_DNA"/>
</dbReference>
<dbReference type="GO" id="GO:0042995">
    <property type="term" value="C:cell projection"/>
    <property type="evidence" value="ECO:0007669"/>
    <property type="project" value="TreeGrafter"/>
</dbReference>
<feature type="domain" description="Phosphatase tensin-type" evidence="5">
    <location>
        <begin position="19"/>
        <end position="283"/>
    </location>
</feature>
<dbReference type="GO" id="GO:0048870">
    <property type="term" value="P:cell motility"/>
    <property type="evidence" value="ECO:0007669"/>
    <property type="project" value="TreeGrafter"/>
</dbReference>
<dbReference type="InterPro" id="IPR051281">
    <property type="entry name" value="Dual-spec_lipid-protein_phosph"/>
</dbReference>
<evidence type="ECO:0000313" key="7">
    <source>
        <dbReference type="Proteomes" id="UP000310189"/>
    </source>
</evidence>
<feature type="compositionally biased region" description="Polar residues" evidence="3">
    <location>
        <begin position="176"/>
        <end position="189"/>
    </location>
</feature>
<keyword evidence="7" id="KW-1185">Reference proteome</keyword>